<evidence type="ECO:0000256" key="7">
    <source>
        <dbReference type="SAM" id="SignalP"/>
    </source>
</evidence>
<evidence type="ECO:0000256" key="1">
    <source>
        <dbReference type="ARBA" id="ARBA00004167"/>
    </source>
</evidence>
<dbReference type="EMBL" id="JAGKQM010000005">
    <property type="protein sequence ID" value="KAH0925449.1"/>
    <property type="molecule type" value="Genomic_DNA"/>
</dbReference>
<keyword evidence="5" id="KW-1133">Transmembrane helix</keyword>
<gene>
    <name evidence="10" type="ORF">HID58_017705</name>
</gene>
<comment type="caution">
    <text evidence="10">The sequence shown here is derived from an EMBL/GenBank/DDBJ whole genome shotgun (WGS) entry which is preliminary data.</text>
</comment>
<keyword evidence="3" id="KW-0812">Transmembrane</keyword>
<evidence type="ECO:0000256" key="3">
    <source>
        <dbReference type="ARBA" id="ARBA00022692"/>
    </source>
</evidence>
<dbReference type="PANTHER" id="PTHR32285">
    <property type="entry name" value="PROTEIN TRICHOME BIREFRINGENCE-LIKE 9-RELATED"/>
    <property type="match status" value="1"/>
</dbReference>
<sequence length="1066" mass="120312">MPIMGCKRISLFLLPLLTLTILSVADKALASDKKRQVSHRNITALAAAGGGKATLKGRKQTSGCNLFQGKWVFDASSPLYDSSTCPFINGEFDCLKFGRPDKKFLNYSWQPDSCTIPRFDGEAFLNQWRGKRVMFVGDSLSENMWESLGCMIHASVPGITTTFLRRTPLSSLTFQEYGVTLYIYRTPYLVDISKEKVGRVLNLGTIERGAEVWKDVDILVFNSWHWWVHKGVESQGWDFIRNGSSLIRDMNRLDAFNLGLTTWAQWVDQNVNNSQTRVFFQGISPTHYVGKEWNEPKKTCNGQMQPLTGSTYPGGPLPASSIVSRVLRSMKTPVYLLDITTLSQLRKDAHPSTYGENGRTDCSHWCLPGLPDTWNQLLYAALSIKINANEVTSYFQIVDFLIDLLADKMGCKRISLFLLPLLTLTILSGADKALASDKKPQVSHRNITGLAAAGGGKATLKGRKQKSGCNLFQGKWVFDASSYPLYDSSTCPFIDGQFDCLKFGRPDKKFLNYSWQPDSCTIPRFDGAAFLNQWRGKRVMFVGDSLSVNMWESLGCMIHASVPGITTKFLRRTPLSFLTFQEYGVTLYLYRTPYLVDISKEKVGRVLNLGTIENGADVWKDVDILVFNSWHWWVNKGVKSQRWDFIRNGSSLIRDMNRLDAFNLGLTTWAQWVDQNVNTSQTRVFFQGISPTHYVGKEWNEPMKTCNGQMQPLTGSTYPGGSLPAASIVSRVLRSMKTPVYLLDITTLSQLRKDAHPSIYGVTGRTDCSHWCLPGLPDTWNQLLYAALSIKTNANEVTSHFQIVDFLIDLPADENLLIIPTMKLRRILGSVSRLATEKLSSSSRCPSRQIFTASQRNAGGDHSEALPGKHIEWASLGSVRNSRFASGFSPLKPKPLDSIMDLDRAKTKSPEELTSIWDDYHLGRGHIGITMKAQLYRLLEQRAAECRYFVIPLWRGNGYITMFAQVEAPHMIFTGLEDYKARGTEAAPYLTSTFYTELSETKDLVFIRGDVVFTSKLTDEEAKWLMETAQSFYLNDTRYKLLERFNKHTHDFEFKDVLQALDMPVL</sequence>
<feature type="chain" id="PRO_5045396202" description="Trichome birefringence-like N-terminal domain-containing protein" evidence="7">
    <location>
        <begin position="31"/>
        <end position="1066"/>
    </location>
</feature>
<comment type="subcellular location">
    <subcellularLocation>
        <location evidence="1">Membrane</location>
        <topology evidence="1">Single-pass membrane protein</topology>
    </subcellularLocation>
</comment>
<accession>A0ABQ8D7W3</accession>
<evidence type="ECO:0000259" key="8">
    <source>
        <dbReference type="Pfam" id="PF13839"/>
    </source>
</evidence>
<feature type="signal peptide" evidence="7">
    <location>
        <begin position="1"/>
        <end position="30"/>
    </location>
</feature>
<dbReference type="Pfam" id="PF14416">
    <property type="entry name" value="PMR5N"/>
    <property type="match status" value="2"/>
</dbReference>
<keyword evidence="7" id="KW-0732">Signal</keyword>
<feature type="domain" description="Trichome birefringence-like N-terminal" evidence="9">
    <location>
        <begin position="63"/>
        <end position="114"/>
    </location>
</feature>
<keyword evidence="11" id="KW-1185">Reference proteome</keyword>
<evidence type="ECO:0008006" key="12">
    <source>
        <dbReference type="Google" id="ProtNLM"/>
    </source>
</evidence>
<dbReference type="PANTHER" id="PTHR32285:SF322">
    <property type="entry name" value="TRICHOME BIREFRINGENCE-LIKE N-TERMINAL DOMAIN-CONTAINING PROTEIN"/>
    <property type="match status" value="1"/>
</dbReference>
<feature type="domain" description="Trichome birefringence-like C-terminal" evidence="8">
    <location>
        <begin position="116"/>
        <end position="380"/>
    </location>
</feature>
<comment type="similarity">
    <text evidence="2">Belongs to the PC-esterase family. TBL subfamily.</text>
</comment>
<evidence type="ECO:0000256" key="5">
    <source>
        <dbReference type="ARBA" id="ARBA00022989"/>
    </source>
</evidence>
<organism evidence="10 11">
    <name type="scientific">Brassica napus</name>
    <name type="common">Rape</name>
    <dbReference type="NCBI Taxonomy" id="3708"/>
    <lineage>
        <taxon>Eukaryota</taxon>
        <taxon>Viridiplantae</taxon>
        <taxon>Streptophyta</taxon>
        <taxon>Embryophyta</taxon>
        <taxon>Tracheophyta</taxon>
        <taxon>Spermatophyta</taxon>
        <taxon>Magnoliopsida</taxon>
        <taxon>eudicotyledons</taxon>
        <taxon>Gunneridae</taxon>
        <taxon>Pentapetalae</taxon>
        <taxon>rosids</taxon>
        <taxon>malvids</taxon>
        <taxon>Brassicales</taxon>
        <taxon>Brassicaceae</taxon>
        <taxon>Brassiceae</taxon>
        <taxon>Brassica</taxon>
    </lineage>
</organism>
<dbReference type="InterPro" id="IPR025846">
    <property type="entry name" value="TBL_N"/>
</dbReference>
<evidence type="ECO:0000313" key="10">
    <source>
        <dbReference type="EMBL" id="KAH0925449.1"/>
    </source>
</evidence>
<dbReference type="InterPro" id="IPR026057">
    <property type="entry name" value="TBL_C"/>
</dbReference>
<keyword evidence="4" id="KW-0735">Signal-anchor</keyword>
<protein>
    <recommendedName>
        <fullName evidence="12">Trichome birefringence-like N-terminal domain-containing protein</fullName>
    </recommendedName>
</protein>
<keyword evidence="6" id="KW-0472">Membrane</keyword>
<proteinExistence type="inferred from homology"/>
<dbReference type="InterPro" id="IPR010591">
    <property type="entry name" value="ATP11"/>
</dbReference>
<evidence type="ECO:0000256" key="4">
    <source>
        <dbReference type="ARBA" id="ARBA00022968"/>
    </source>
</evidence>
<name>A0ABQ8D7W3_BRANA</name>
<dbReference type="Pfam" id="PF13839">
    <property type="entry name" value="PC-Esterase"/>
    <property type="match status" value="2"/>
</dbReference>
<feature type="domain" description="Trichome birefringence-like N-terminal" evidence="9">
    <location>
        <begin position="468"/>
        <end position="520"/>
    </location>
</feature>
<dbReference type="InterPro" id="IPR029962">
    <property type="entry name" value="TBL"/>
</dbReference>
<evidence type="ECO:0000256" key="2">
    <source>
        <dbReference type="ARBA" id="ARBA00007727"/>
    </source>
</evidence>
<dbReference type="Proteomes" id="UP000824890">
    <property type="component" value="Unassembled WGS sequence"/>
</dbReference>
<evidence type="ECO:0000256" key="6">
    <source>
        <dbReference type="ARBA" id="ARBA00023136"/>
    </source>
</evidence>
<dbReference type="Pfam" id="PF06644">
    <property type="entry name" value="ATP11"/>
    <property type="match status" value="1"/>
</dbReference>
<evidence type="ECO:0000313" key="11">
    <source>
        <dbReference type="Proteomes" id="UP000824890"/>
    </source>
</evidence>
<evidence type="ECO:0000259" key="9">
    <source>
        <dbReference type="Pfam" id="PF14416"/>
    </source>
</evidence>
<feature type="domain" description="Trichome birefringence-like C-terminal" evidence="8">
    <location>
        <begin position="522"/>
        <end position="786"/>
    </location>
</feature>
<reference evidence="10 11" key="1">
    <citation type="submission" date="2021-05" db="EMBL/GenBank/DDBJ databases">
        <title>Genome Assembly of Synthetic Allotetraploid Brassica napus Reveals Homoeologous Exchanges between Subgenomes.</title>
        <authorList>
            <person name="Davis J.T."/>
        </authorList>
    </citation>
    <scope>NUCLEOTIDE SEQUENCE [LARGE SCALE GENOMIC DNA]</scope>
    <source>
        <strain evidence="11">cv. Da-Ae</strain>
        <tissue evidence="10">Seedling</tissue>
    </source>
</reference>